<evidence type="ECO:0000313" key="2">
    <source>
        <dbReference type="Proteomes" id="UP000298246"/>
    </source>
</evidence>
<evidence type="ECO:0008006" key="3">
    <source>
        <dbReference type="Google" id="ProtNLM"/>
    </source>
</evidence>
<name>A0A4Y8PZE2_9BACL</name>
<protein>
    <recommendedName>
        <fullName evidence="3">N-acetyltransferase domain-containing protein</fullName>
    </recommendedName>
</protein>
<dbReference type="Proteomes" id="UP000298246">
    <property type="component" value="Unassembled WGS sequence"/>
</dbReference>
<evidence type="ECO:0000313" key="1">
    <source>
        <dbReference type="EMBL" id="TFE86742.1"/>
    </source>
</evidence>
<keyword evidence="2" id="KW-1185">Reference proteome</keyword>
<accession>A0A4Y8PZE2</accession>
<gene>
    <name evidence="1" type="ORF">B5M42_14050</name>
</gene>
<reference evidence="1 2" key="1">
    <citation type="submission" date="2017-03" db="EMBL/GenBank/DDBJ databases">
        <title>Isolation of Levoglucosan Utilizing Bacteria.</title>
        <authorList>
            <person name="Arya A.S."/>
        </authorList>
    </citation>
    <scope>NUCLEOTIDE SEQUENCE [LARGE SCALE GENOMIC DNA]</scope>
    <source>
        <strain evidence="1 2">MEC069</strain>
    </source>
</reference>
<dbReference type="EMBL" id="MYFO01000017">
    <property type="protein sequence ID" value="TFE86742.1"/>
    <property type="molecule type" value="Genomic_DNA"/>
</dbReference>
<dbReference type="AlphaFoldDB" id="A0A4Y8PZE2"/>
<comment type="caution">
    <text evidence="1">The sequence shown here is derived from an EMBL/GenBank/DDBJ whole genome shotgun (WGS) entry which is preliminary data.</text>
</comment>
<sequence>MDHEAYVRFLLQHHDELNLPYPFSVKLGFLCSPLMFGKAVLIFSEDTYEIVGAAGFVYGTGPNGYEDRQVCQVEVVYLQPEVRQTSLFMQALLVLIGEMKSGNAEIERVQFWASEAQREPEQLFSRFSDLSGSERFTVNGLTCYQVAFPELERYSRRFESWFHR</sequence>
<organism evidence="1 2">
    <name type="scientific">Paenibacillus athensensis</name>
    <dbReference type="NCBI Taxonomy" id="1967502"/>
    <lineage>
        <taxon>Bacteria</taxon>
        <taxon>Bacillati</taxon>
        <taxon>Bacillota</taxon>
        <taxon>Bacilli</taxon>
        <taxon>Bacillales</taxon>
        <taxon>Paenibacillaceae</taxon>
        <taxon>Paenibacillus</taxon>
    </lineage>
</organism>
<dbReference type="RefSeq" id="WP_230632771.1">
    <property type="nucleotide sequence ID" value="NZ_MYFO02000003.1"/>
</dbReference>
<proteinExistence type="predicted"/>